<dbReference type="Gene3D" id="1.10.10.10">
    <property type="entry name" value="Winged helix-like DNA-binding domain superfamily/Winged helix DNA-binding domain"/>
    <property type="match status" value="1"/>
</dbReference>
<dbReference type="InterPro" id="IPR000835">
    <property type="entry name" value="HTH_MarR-typ"/>
</dbReference>
<dbReference type="Pfam" id="PF12802">
    <property type="entry name" value="MarR_2"/>
    <property type="match status" value="1"/>
</dbReference>
<dbReference type="RefSeq" id="WP_172989417.1">
    <property type="nucleotide sequence ID" value="NZ_CP054038.1"/>
</dbReference>
<evidence type="ECO:0000313" key="2">
    <source>
        <dbReference type="EMBL" id="QKJ18976.1"/>
    </source>
</evidence>
<sequence length="152" mass="16078">MAEDARRFSPVISLLTLSAVWDAELGRALKGIGLTTRKYGLLAHVRATPGISFSELARRSQITVQTAHTAVRTLVTDGFVTDGTAHAGSASELRVTEKGDRALAAAESALAELDEAFTARFGVLSRALDSRHEEVDELATTASARGGTSEHS</sequence>
<dbReference type="AlphaFoldDB" id="A0A7D4QHQ3"/>
<dbReference type="GO" id="GO:0003700">
    <property type="term" value="F:DNA-binding transcription factor activity"/>
    <property type="evidence" value="ECO:0007669"/>
    <property type="project" value="InterPro"/>
</dbReference>
<dbReference type="InterPro" id="IPR036390">
    <property type="entry name" value="WH_DNA-bd_sf"/>
</dbReference>
<dbReference type="SUPFAM" id="SSF46785">
    <property type="entry name" value="Winged helix' DNA-binding domain"/>
    <property type="match status" value="1"/>
</dbReference>
<protein>
    <submittedName>
        <fullName evidence="2">MarR family transcriptional regulator</fullName>
    </submittedName>
</protein>
<evidence type="ECO:0000313" key="3">
    <source>
        <dbReference type="Proteomes" id="UP000502498"/>
    </source>
</evidence>
<accession>A0A7D4QHQ3</accession>
<dbReference type="InterPro" id="IPR036388">
    <property type="entry name" value="WH-like_DNA-bd_sf"/>
</dbReference>
<reference evidence="2 3" key="1">
    <citation type="submission" date="2020-05" db="EMBL/GenBank/DDBJ databases">
        <title>Strain PA2F3 complete genome.</title>
        <authorList>
            <person name="Kim Y.-S."/>
            <person name="Kim S.-J."/>
            <person name="Jung H.-k."/>
            <person name="Kim S.-E."/>
            <person name="Kim K.-H."/>
        </authorList>
    </citation>
    <scope>NUCLEOTIDE SEQUENCE [LARGE SCALE GENOMIC DNA]</scope>
    <source>
        <strain evidence="2 3">PA2F3</strain>
    </source>
</reference>
<feature type="domain" description="HTH marR-type" evidence="1">
    <location>
        <begin position="27"/>
        <end position="126"/>
    </location>
</feature>
<gene>
    <name evidence="2" type="ORF">HQM25_06000</name>
</gene>
<proteinExistence type="predicted"/>
<dbReference type="Proteomes" id="UP000502498">
    <property type="component" value="Chromosome"/>
</dbReference>
<dbReference type="SMART" id="SM00347">
    <property type="entry name" value="HTH_MARR"/>
    <property type="match status" value="1"/>
</dbReference>
<dbReference type="EMBL" id="CP054038">
    <property type="protein sequence ID" value="QKJ18976.1"/>
    <property type="molecule type" value="Genomic_DNA"/>
</dbReference>
<organism evidence="2 3">
    <name type="scientific">Microbacterium hominis</name>
    <dbReference type="NCBI Taxonomy" id="162426"/>
    <lineage>
        <taxon>Bacteria</taxon>
        <taxon>Bacillati</taxon>
        <taxon>Actinomycetota</taxon>
        <taxon>Actinomycetes</taxon>
        <taxon>Micrococcales</taxon>
        <taxon>Microbacteriaceae</taxon>
        <taxon>Microbacterium</taxon>
    </lineage>
</organism>
<name>A0A7D4QHQ3_9MICO</name>
<evidence type="ECO:0000259" key="1">
    <source>
        <dbReference type="SMART" id="SM00347"/>
    </source>
</evidence>